<feature type="chain" id="PRO_5038731370" evidence="1">
    <location>
        <begin position="25"/>
        <end position="573"/>
    </location>
</feature>
<evidence type="ECO:0000313" key="5">
    <source>
        <dbReference type="Proteomes" id="UP000677234"/>
    </source>
</evidence>
<evidence type="ECO:0000313" key="2">
    <source>
        <dbReference type="EMBL" id="QQE73590.1"/>
    </source>
</evidence>
<reference evidence="3" key="2">
    <citation type="submission" date="2021-04" db="EMBL/GenBank/DDBJ databases">
        <title>Brevibacillus composti FJAT-54423, complete genome.</title>
        <authorList>
            <person name="Tang R."/>
        </authorList>
    </citation>
    <scope>NUCLEOTIDE SEQUENCE</scope>
    <source>
        <strain evidence="3">FJAT-54424</strain>
    </source>
</reference>
<evidence type="ECO:0000313" key="4">
    <source>
        <dbReference type="Proteomes" id="UP000595847"/>
    </source>
</evidence>
<reference evidence="2 4" key="1">
    <citation type="submission" date="2020-12" db="EMBL/GenBank/DDBJ databases">
        <title>strain FJAT-54423T represents a novel species of the genus Brevibacillus.</title>
        <authorList>
            <person name="Tang R."/>
        </authorList>
    </citation>
    <scope>NUCLEOTIDE SEQUENCE [LARGE SCALE GENOMIC DNA]</scope>
    <source>
        <strain evidence="2 4">FJAT-54423</strain>
    </source>
</reference>
<protein>
    <submittedName>
        <fullName evidence="2">Uncharacterized protein</fullName>
    </submittedName>
</protein>
<keyword evidence="5" id="KW-1185">Reference proteome</keyword>
<feature type="signal peptide" evidence="1">
    <location>
        <begin position="1"/>
        <end position="24"/>
    </location>
</feature>
<dbReference type="EMBL" id="CP066308">
    <property type="protein sequence ID" value="QQE73590.1"/>
    <property type="molecule type" value="Genomic_DNA"/>
</dbReference>
<name>A0A7T5JN28_9BACL</name>
<dbReference type="AlphaFoldDB" id="A0A7T5JN28"/>
<accession>A0A7T5JN28</accession>
<dbReference type="EMBL" id="CP073708">
    <property type="protein sequence ID" value="QUO40672.1"/>
    <property type="molecule type" value="Genomic_DNA"/>
</dbReference>
<dbReference type="KEGG" id="bcop:JD108_17090"/>
<dbReference type="Proteomes" id="UP000595847">
    <property type="component" value="Chromosome"/>
</dbReference>
<gene>
    <name evidence="2" type="ORF">JD108_17090</name>
    <name evidence="3" type="ORF">KDJ56_17035</name>
</gene>
<dbReference type="Proteomes" id="UP000677234">
    <property type="component" value="Chromosome"/>
</dbReference>
<organism evidence="2 4">
    <name type="scientific">Brevibacillus composti</name>
    <dbReference type="NCBI Taxonomy" id="2796470"/>
    <lineage>
        <taxon>Bacteria</taxon>
        <taxon>Bacillati</taxon>
        <taxon>Bacillota</taxon>
        <taxon>Bacilli</taxon>
        <taxon>Bacillales</taxon>
        <taxon>Paenibacillaceae</taxon>
        <taxon>Brevibacillus</taxon>
    </lineage>
</organism>
<keyword evidence="1" id="KW-0732">Signal</keyword>
<evidence type="ECO:0000256" key="1">
    <source>
        <dbReference type="SAM" id="SignalP"/>
    </source>
</evidence>
<evidence type="ECO:0000313" key="3">
    <source>
        <dbReference type="EMBL" id="QUO40672.1"/>
    </source>
</evidence>
<sequence length="573" mass="64749">MRLTRFLYVLLCLGAGLLAGFSSPEKTVKATWIWQAELAGDRQQEILQFAEQNGINTIYLRVDKALPFAHYSPFIQAAGRMGIEVHALGGHPAWALSGHRQRMLELVSWVHAYNSQSSEDARFAGLHLDIEPYLLREWETEQAEVLRQWTANMKSFADAARREPGLQVSADLAVWLDRTDVPGEGVTVSEWMIDIFDHVTLMAYRNRVDGPNGIVALVKDELAAADRLGKQVVVAVNAKEMPGEPHTTFYHDGETVMQQVLAQASERLRLHSSFAGTAIHDYRYWQALRNGESPNAPQPAPPPSSHTAPLLGTYIWHAEAAIEEADEIVSFAKQEGLNLLYVRLDLEQPFSVYRELVGKAADAGIEVHAMGGHPLWALDSHRERMLRLVRYVKSYNSRAEPREQFRGIHLDIEPYVLPVWRQDPELVLRQWRDNIRAFVAETKRDSSLQTSSDLAVWLDRYDVPGEPGTSFSKWMIAQHDHITLMAFRDRAEGPGGIAAISQDELRFAGELGKEILIAVEMKQSGEGDYVSFHEEGKAEMRRQLGMLPRLLADHPSYKGNVVHAYEYWKEAKE</sequence>
<dbReference type="RefSeq" id="WP_198827197.1">
    <property type="nucleotide sequence ID" value="NZ_CP066308.1"/>
</dbReference>
<proteinExistence type="predicted"/>